<dbReference type="RefSeq" id="WP_185042782.1">
    <property type="nucleotide sequence ID" value="NZ_BAABFG010000005.1"/>
</dbReference>
<reference evidence="1 2" key="1">
    <citation type="submission" date="2020-08" db="EMBL/GenBank/DDBJ databases">
        <title>Sequencing the genomes of 1000 actinobacteria strains.</title>
        <authorList>
            <person name="Klenk H.-P."/>
        </authorList>
    </citation>
    <scope>NUCLEOTIDE SEQUENCE [LARGE SCALE GENOMIC DNA]</scope>
    <source>
        <strain evidence="1 2">DSM 45809</strain>
    </source>
</reference>
<dbReference type="AlphaFoldDB" id="A0A7W7H1S1"/>
<dbReference type="EMBL" id="JACHNB010000001">
    <property type="protein sequence ID" value="MBB4742416.1"/>
    <property type="molecule type" value="Genomic_DNA"/>
</dbReference>
<evidence type="ECO:0000313" key="1">
    <source>
        <dbReference type="EMBL" id="MBB4742416.1"/>
    </source>
</evidence>
<protein>
    <submittedName>
        <fullName evidence="1">Uncharacterized protein</fullName>
    </submittedName>
</protein>
<evidence type="ECO:0000313" key="2">
    <source>
        <dbReference type="Proteomes" id="UP000546162"/>
    </source>
</evidence>
<dbReference type="Proteomes" id="UP000546162">
    <property type="component" value="Unassembled WGS sequence"/>
</dbReference>
<comment type="caution">
    <text evidence="1">The sequence shown here is derived from an EMBL/GenBank/DDBJ whole genome shotgun (WGS) entry which is preliminary data.</text>
</comment>
<gene>
    <name evidence="1" type="ORF">BJY16_005875</name>
</gene>
<accession>A0A7W7H1S1</accession>
<name>A0A7W7H1S1_9ACTN</name>
<sequence>MSPSAEPPIDARQFRVHAARLAVLRARLGRIGEDVQQFERDQAAFGARCGWILSGLGDRVVRHGELVAYLEETLVLFVQGFHRVADGTQGFATMLGMPVDDAATMEDRASEIIADVLETVAGREWVEPLLAEAAPVAEFAAPVEDGYALLRAGGLDWVVGRIPELGRMLDDLTGTPEVVAKQADQWKVMAADLDRVAADLQRCLDRDFSDRDRADVRTYLAIMGNNVVGLRGLAATSTAMTVLTKAAGDLILLTRDIVRGVLGDLVARVLGWAVGGTVVPLPVLTARLAGVVVTAWRIDAYLTALVVSIANLSRCIDG</sequence>
<proteinExistence type="predicted"/>
<organism evidence="1 2">
    <name type="scientific">Actinoplanes octamycinicus</name>
    <dbReference type="NCBI Taxonomy" id="135948"/>
    <lineage>
        <taxon>Bacteria</taxon>
        <taxon>Bacillati</taxon>
        <taxon>Actinomycetota</taxon>
        <taxon>Actinomycetes</taxon>
        <taxon>Micromonosporales</taxon>
        <taxon>Micromonosporaceae</taxon>
        <taxon>Actinoplanes</taxon>
    </lineage>
</organism>
<keyword evidence="2" id="KW-1185">Reference proteome</keyword>